<name>A0AAV2YQ53_9STRA</name>
<sequence>MTSFAGVQSRCCMCMEFRVSS</sequence>
<keyword evidence="2" id="KW-1185">Reference proteome</keyword>
<comment type="caution">
    <text evidence="1">The sequence shown here is derived from an EMBL/GenBank/DDBJ whole genome shotgun (WGS) entry which is preliminary data.</text>
</comment>
<reference evidence="1" key="2">
    <citation type="journal article" date="2023" name="Microbiol Resour">
        <title>Decontamination and Annotation of the Draft Genome Sequence of the Oomycete Lagenidium giganteum ARSEF 373.</title>
        <authorList>
            <person name="Morgan W.R."/>
            <person name="Tartar A."/>
        </authorList>
    </citation>
    <scope>NUCLEOTIDE SEQUENCE</scope>
    <source>
        <strain evidence="1">ARSEF 373</strain>
    </source>
</reference>
<reference evidence="1" key="1">
    <citation type="submission" date="2022-11" db="EMBL/GenBank/DDBJ databases">
        <authorList>
            <person name="Morgan W.R."/>
            <person name="Tartar A."/>
        </authorList>
    </citation>
    <scope>NUCLEOTIDE SEQUENCE</scope>
    <source>
        <strain evidence="1">ARSEF 373</strain>
    </source>
</reference>
<organism evidence="1 2">
    <name type="scientific">Lagenidium giganteum</name>
    <dbReference type="NCBI Taxonomy" id="4803"/>
    <lineage>
        <taxon>Eukaryota</taxon>
        <taxon>Sar</taxon>
        <taxon>Stramenopiles</taxon>
        <taxon>Oomycota</taxon>
        <taxon>Peronosporomycetes</taxon>
        <taxon>Pythiales</taxon>
        <taxon>Pythiaceae</taxon>
    </lineage>
</organism>
<dbReference type="EMBL" id="DAKRPA010000170">
    <property type="protein sequence ID" value="DAZ96346.1"/>
    <property type="molecule type" value="Genomic_DNA"/>
</dbReference>
<accession>A0AAV2YQ53</accession>
<dbReference type="Proteomes" id="UP001146120">
    <property type="component" value="Unassembled WGS sequence"/>
</dbReference>
<evidence type="ECO:0000313" key="2">
    <source>
        <dbReference type="Proteomes" id="UP001146120"/>
    </source>
</evidence>
<protein>
    <submittedName>
        <fullName evidence="1">Uncharacterized protein</fullName>
    </submittedName>
</protein>
<proteinExistence type="predicted"/>
<evidence type="ECO:0000313" key="1">
    <source>
        <dbReference type="EMBL" id="DAZ96346.1"/>
    </source>
</evidence>
<dbReference type="AlphaFoldDB" id="A0AAV2YQ53"/>
<gene>
    <name evidence="1" type="ORF">N0F65_007996</name>
</gene>